<feature type="transmembrane region" description="Helical" evidence="2">
    <location>
        <begin position="54"/>
        <end position="71"/>
    </location>
</feature>
<proteinExistence type="predicted"/>
<dbReference type="InterPro" id="IPR024835">
    <property type="entry name" value="SYCP2-like"/>
</dbReference>
<dbReference type="Proteomes" id="UP000826234">
    <property type="component" value="Unassembled WGS sequence"/>
</dbReference>
<sequence>MTMGTIDLQFSHNLLPLDMMSGNKEIKSKHLEGYLSLVSTVCDKDQPEIQDEEVFILLSLYVFYFYMVTWFERTREFLSLIEPKENNFLVNLIEDFFDTALIISRSNSEGRKQLLDSFLPYLGHLATEPNVSCALRQETVRTLNTLLDNVPQEERKKFSVSEEMCLLSKEFAKTILDVGDYDIQVAVLEAIFRVMLKKWRDDLVHHWFEDQHIAKAFKEIKHRDFETDCRKFLNELNERLGDKRRVCSIPCKAAHADMNEGALWESVRLPKEDVSSFYLQAKLPDYLTRLLQNIEDSAPPRGQKLFRMAAGSDVIMDKDDNHKSEDQPQHNPTVVNSHLERTEDIVGTDSLSDILTSQPSEQSHTTQKTSHLAGAMAARENQQAAEEHVSQASSDASAVSVTCLTNTPNPPLLNASALKAFPVKQKDKTVEPSVEGEPVIQYGEAVPLEDGKLEKTNRARSSSKQISDVQKDAYEFENFSDPAAHEMVSGMKQKVFVQKSIVHRMKLTFIFTFLKSATYKSHLFSESNQETPSNSTSEKSWILSSQKKSTPKISDYTRKRPRVRSTLKVLPLSSPSSDSGHHAKRKNQGDCKYLDLIGLDYNEEEVLNVPVVAASFYGLEMVDATLPLSSHSSSDYSDAGGSKKYEAATTALLRKDKVSKAKRKLPGQHLDKSEYDVFVSKILEEEAGVSGVIAAFEKFVSELNKMFWFRHKTVENYTQNILTAPEQMLSTLLKQIHQSWQNELENFCKILLQEFVRLNKRTQFLMSLEKDTMEFWTEQTKKLISKLSAFDIHQMQRMESMDSLLDEPKRNLDSKVQNVKLPKGGNDKEL</sequence>
<keyword evidence="2" id="KW-0472">Membrane</keyword>
<feature type="domain" description="Synaptonemal complex protein 2 armadillo-repeat-like" evidence="3">
    <location>
        <begin position="50"/>
        <end position="154"/>
    </location>
</feature>
<evidence type="ECO:0000256" key="1">
    <source>
        <dbReference type="SAM" id="MobiDB-lite"/>
    </source>
</evidence>
<dbReference type="EMBL" id="JAIPUX010005289">
    <property type="protein sequence ID" value="KAH0617930.1"/>
    <property type="molecule type" value="Genomic_DNA"/>
</dbReference>
<evidence type="ECO:0000256" key="2">
    <source>
        <dbReference type="SAM" id="Phobius"/>
    </source>
</evidence>
<accession>A0ABQ7SKS5</accession>
<feature type="compositionally biased region" description="Polar residues" evidence="1">
    <location>
        <begin position="355"/>
        <end position="370"/>
    </location>
</feature>
<reference evidence="4 5" key="1">
    <citation type="journal article" date="2022" name="Gigascience">
        <title>A chromosome-level genome assembly and annotation of the desert horned lizard, Phrynosoma platyrhinos, provides insight into chromosomal rearrangements among reptiles.</title>
        <authorList>
            <person name="Koochekian N."/>
            <person name="Ascanio A."/>
            <person name="Farleigh K."/>
            <person name="Card D.C."/>
            <person name="Schield D.R."/>
            <person name="Castoe T.A."/>
            <person name="Jezkova T."/>
        </authorList>
    </citation>
    <scope>NUCLEOTIDE SEQUENCE [LARGE SCALE GENOMIC DNA]</scope>
    <source>
        <strain evidence="4">NK-2021</strain>
    </source>
</reference>
<feature type="region of interest" description="Disordered" evidence="1">
    <location>
        <begin position="317"/>
        <end position="340"/>
    </location>
</feature>
<name>A0ABQ7SKS5_PHRPL</name>
<protein>
    <recommendedName>
        <fullName evidence="3">Synaptonemal complex protein 2 armadillo-repeat-like domain-containing protein</fullName>
    </recommendedName>
</protein>
<dbReference type="Pfam" id="PF18581">
    <property type="entry name" value="SYCP2_ARLD"/>
    <property type="match status" value="1"/>
</dbReference>
<keyword evidence="2" id="KW-0812">Transmembrane</keyword>
<feature type="region of interest" description="Disordered" evidence="1">
    <location>
        <begin position="355"/>
        <end position="393"/>
    </location>
</feature>
<gene>
    <name evidence="4" type="ORF">JD844_016692</name>
</gene>
<organism evidence="4 5">
    <name type="scientific">Phrynosoma platyrhinos</name>
    <name type="common">Desert horned lizard</name>
    <dbReference type="NCBI Taxonomy" id="52577"/>
    <lineage>
        <taxon>Eukaryota</taxon>
        <taxon>Metazoa</taxon>
        <taxon>Chordata</taxon>
        <taxon>Craniata</taxon>
        <taxon>Vertebrata</taxon>
        <taxon>Euteleostomi</taxon>
        <taxon>Lepidosauria</taxon>
        <taxon>Squamata</taxon>
        <taxon>Bifurcata</taxon>
        <taxon>Unidentata</taxon>
        <taxon>Episquamata</taxon>
        <taxon>Toxicofera</taxon>
        <taxon>Iguania</taxon>
        <taxon>Phrynosomatidae</taxon>
        <taxon>Phrynosomatinae</taxon>
        <taxon>Phrynosoma</taxon>
    </lineage>
</organism>
<keyword evidence="5" id="KW-1185">Reference proteome</keyword>
<feature type="region of interest" description="Disordered" evidence="1">
    <location>
        <begin position="524"/>
        <end position="546"/>
    </location>
</feature>
<comment type="caution">
    <text evidence="4">The sequence shown here is derived from an EMBL/GenBank/DDBJ whole genome shotgun (WGS) entry which is preliminary data.</text>
</comment>
<evidence type="ECO:0000313" key="5">
    <source>
        <dbReference type="Proteomes" id="UP000826234"/>
    </source>
</evidence>
<dbReference type="PANTHER" id="PTHR15607:SF14">
    <property type="entry name" value="SYNAPTONEMAL COMPLEX PROTEIN 2-LIKE"/>
    <property type="match status" value="1"/>
</dbReference>
<evidence type="ECO:0000313" key="4">
    <source>
        <dbReference type="EMBL" id="KAH0617930.1"/>
    </source>
</evidence>
<dbReference type="PANTHER" id="PTHR15607">
    <property type="entry name" value="SYNAPTONEMAL COMPLEX PROTEIN-RELATED"/>
    <property type="match status" value="1"/>
</dbReference>
<dbReference type="InterPro" id="IPR041322">
    <property type="entry name" value="SYCP2_ARLD"/>
</dbReference>
<evidence type="ECO:0000259" key="3">
    <source>
        <dbReference type="Pfam" id="PF18581"/>
    </source>
</evidence>
<feature type="compositionally biased region" description="Basic and acidic residues" evidence="1">
    <location>
        <begin position="317"/>
        <end position="328"/>
    </location>
</feature>
<keyword evidence="2" id="KW-1133">Transmembrane helix</keyword>